<feature type="non-terminal residue" evidence="8">
    <location>
        <position position="52"/>
    </location>
</feature>
<feature type="non-terminal residue" evidence="8">
    <location>
        <position position="1"/>
    </location>
</feature>
<sequence length="52" mass="5801">IRVSGVMSNAPFILTLDCDTYANNCEALSEAMCFFMDPRDRSPVWICAISPK</sequence>
<evidence type="ECO:0008006" key="10">
    <source>
        <dbReference type="Google" id="ProtNLM"/>
    </source>
</evidence>
<keyword evidence="7" id="KW-0961">Cell wall biogenesis/degradation</keyword>
<dbReference type="PANTHER" id="PTHR13301">
    <property type="entry name" value="X-BOX TRANSCRIPTION FACTOR-RELATED"/>
    <property type="match status" value="1"/>
</dbReference>
<dbReference type="AlphaFoldDB" id="A0AA38C778"/>
<keyword evidence="2" id="KW-0328">Glycosyltransferase</keyword>
<evidence type="ECO:0000313" key="9">
    <source>
        <dbReference type="Proteomes" id="UP000824469"/>
    </source>
</evidence>
<evidence type="ECO:0000256" key="7">
    <source>
        <dbReference type="ARBA" id="ARBA00023316"/>
    </source>
</evidence>
<gene>
    <name evidence="8" type="ORF">KI387_040267</name>
</gene>
<evidence type="ECO:0000313" key="8">
    <source>
        <dbReference type="EMBL" id="KAH9294530.1"/>
    </source>
</evidence>
<dbReference type="Proteomes" id="UP000824469">
    <property type="component" value="Unassembled WGS sequence"/>
</dbReference>
<comment type="subcellular location">
    <subcellularLocation>
        <location evidence="1">Endomembrane system</location>
    </subcellularLocation>
</comment>
<dbReference type="GO" id="GO:0016760">
    <property type="term" value="F:cellulose synthase (UDP-forming) activity"/>
    <property type="evidence" value="ECO:0007669"/>
    <property type="project" value="InterPro"/>
</dbReference>
<accession>A0AA38C778</accession>
<keyword evidence="6" id="KW-0472">Membrane</keyword>
<keyword evidence="9" id="KW-1185">Reference proteome</keyword>
<dbReference type="GO" id="GO:0016020">
    <property type="term" value="C:membrane"/>
    <property type="evidence" value="ECO:0007669"/>
    <property type="project" value="InterPro"/>
</dbReference>
<name>A0AA38C778_TAXCH</name>
<evidence type="ECO:0000256" key="1">
    <source>
        <dbReference type="ARBA" id="ARBA00004308"/>
    </source>
</evidence>
<comment type="caution">
    <text evidence="8">The sequence shown here is derived from an EMBL/GenBank/DDBJ whole genome shotgun (WGS) entry which is preliminary data.</text>
</comment>
<dbReference type="GO" id="GO:0071555">
    <property type="term" value="P:cell wall organization"/>
    <property type="evidence" value="ECO:0007669"/>
    <property type="project" value="UniProtKB-KW"/>
</dbReference>
<evidence type="ECO:0000256" key="2">
    <source>
        <dbReference type="ARBA" id="ARBA00022676"/>
    </source>
</evidence>
<reference evidence="8 9" key="1">
    <citation type="journal article" date="2021" name="Nat. Plants">
        <title>The Taxus genome provides insights into paclitaxel biosynthesis.</title>
        <authorList>
            <person name="Xiong X."/>
            <person name="Gou J."/>
            <person name="Liao Q."/>
            <person name="Li Y."/>
            <person name="Zhou Q."/>
            <person name="Bi G."/>
            <person name="Li C."/>
            <person name="Du R."/>
            <person name="Wang X."/>
            <person name="Sun T."/>
            <person name="Guo L."/>
            <person name="Liang H."/>
            <person name="Lu P."/>
            <person name="Wu Y."/>
            <person name="Zhang Z."/>
            <person name="Ro D.K."/>
            <person name="Shang Y."/>
            <person name="Huang S."/>
            <person name="Yan J."/>
        </authorList>
    </citation>
    <scope>NUCLEOTIDE SEQUENCE [LARGE SCALE GENOMIC DNA]</scope>
    <source>
        <strain evidence="8">Ta-2019</strain>
    </source>
</reference>
<proteinExistence type="predicted"/>
<organism evidence="8 9">
    <name type="scientific">Taxus chinensis</name>
    <name type="common">Chinese yew</name>
    <name type="synonym">Taxus wallichiana var. chinensis</name>
    <dbReference type="NCBI Taxonomy" id="29808"/>
    <lineage>
        <taxon>Eukaryota</taxon>
        <taxon>Viridiplantae</taxon>
        <taxon>Streptophyta</taxon>
        <taxon>Embryophyta</taxon>
        <taxon>Tracheophyta</taxon>
        <taxon>Spermatophyta</taxon>
        <taxon>Pinopsida</taxon>
        <taxon>Pinidae</taxon>
        <taxon>Conifers II</taxon>
        <taxon>Cupressales</taxon>
        <taxon>Taxaceae</taxon>
        <taxon>Taxus</taxon>
    </lineage>
</organism>
<keyword evidence="4" id="KW-0812">Transmembrane</keyword>
<keyword evidence="5" id="KW-1133">Transmembrane helix</keyword>
<evidence type="ECO:0000256" key="5">
    <source>
        <dbReference type="ARBA" id="ARBA00022989"/>
    </source>
</evidence>
<dbReference type="EMBL" id="JAHRHJ020000041">
    <property type="protein sequence ID" value="KAH9294530.1"/>
    <property type="molecule type" value="Genomic_DNA"/>
</dbReference>
<dbReference type="InterPro" id="IPR005150">
    <property type="entry name" value="Cellulose_synth"/>
</dbReference>
<protein>
    <recommendedName>
        <fullName evidence="10">Cellulose synthase</fullName>
    </recommendedName>
</protein>
<dbReference type="Pfam" id="PF03552">
    <property type="entry name" value="Cellulose_synt"/>
    <property type="match status" value="1"/>
</dbReference>
<keyword evidence="3" id="KW-0808">Transferase</keyword>
<dbReference type="GO" id="GO:0030244">
    <property type="term" value="P:cellulose biosynthetic process"/>
    <property type="evidence" value="ECO:0007669"/>
    <property type="project" value="InterPro"/>
</dbReference>
<dbReference type="GO" id="GO:0012505">
    <property type="term" value="C:endomembrane system"/>
    <property type="evidence" value="ECO:0007669"/>
    <property type="project" value="UniProtKB-SubCell"/>
</dbReference>
<evidence type="ECO:0000256" key="4">
    <source>
        <dbReference type="ARBA" id="ARBA00022692"/>
    </source>
</evidence>
<evidence type="ECO:0000256" key="3">
    <source>
        <dbReference type="ARBA" id="ARBA00022679"/>
    </source>
</evidence>
<evidence type="ECO:0000256" key="6">
    <source>
        <dbReference type="ARBA" id="ARBA00023136"/>
    </source>
</evidence>